<dbReference type="AlphaFoldDB" id="A0A8J8NEP4"/>
<accession>A0A8J8NEP4</accession>
<evidence type="ECO:0000313" key="2">
    <source>
        <dbReference type="Proteomes" id="UP000785679"/>
    </source>
</evidence>
<protein>
    <submittedName>
        <fullName evidence="1">Uncharacterized protein</fullName>
    </submittedName>
</protein>
<sequence length="139" mass="16018">MQLLNYLTNINTSNSTLISNKASSHLSRFILTCTLSVSKLEFQAQSQITFYMNCCSAGFMINEWCQDRIQVQAIMIKVIMKQKTKLSRLLIHPMKCWNSFQHSMSFKTASEKITQILITLRVYSIGKWILMMMSTCASQ</sequence>
<name>A0A8J8NEP4_HALGN</name>
<proteinExistence type="predicted"/>
<dbReference type="EMBL" id="RRYP01017938">
    <property type="protein sequence ID" value="TNV73867.1"/>
    <property type="molecule type" value="Genomic_DNA"/>
</dbReference>
<gene>
    <name evidence="1" type="ORF">FGO68_gene4727</name>
</gene>
<organism evidence="1 2">
    <name type="scientific">Halteria grandinella</name>
    <dbReference type="NCBI Taxonomy" id="5974"/>
    <lineage>
        <taxon>Eukaryota</taxon>
        <taxon>Sar</taxon>
        <taxon>Alveolata</taxon>
        <taxon>Ciliophora</taxon>
        <taxon>Intramacronucleata</taxon>
        <taxon>Spirotrichea</taxon>
        <taxon>Stichotrichia</taxon>
        <taxon>Sporadotrichida</taxon>
        <taxon>Halteriidae</taxon>
        <taxon>Halteria</taxon>
    </lineage>
</organism>
<evidence type="ECO:0000313" key="1">
    <source>
        <dbReference type="EMBL" id="TNV73867.1"/>
    </source>
</evidence>
<dbReference type="Proteomes" id="UP000785679">
    <property type="component" value="Unassembled WGS sequence"/>
</dbReference>
<keyword evidence="2" id="KW-1185">Reference proteome</keyword>
<comment type="caution">
    <text evidence="1">The sequence shown here is derived from an EMBL/GenBank/DDBJ whole genome shotgun (WGS) entry which is preliminary data.</text>
</comment>
<reference evidence="1" key="1">
    <citation type="submission" date="2019-06" db="EMBL/GenBank/DDBJ databases">
        <authorList>
            <person name="Zheng W."/>
        </authorList>
    </citation>
    <scope>NUCLEOTIDE SEQUENCE</scope>
    <source>
        <strain evidence="1">QDHG01</strain>
    </source>
</reference>